<sequence>MSVLMWRVTKNRRVHEEQAKANIIKYLIRNSVIWCLRRRNSGSGKLIKAIYSYLDSTCGSSSGGVNSISTGGINGFNGVSLTNSAAFASYTSAHPNGPSSGDWASFTSANGISSGPWGTGVPTGWSTQYGSGGPGGFGGGGGPGGQHGPFGFGGGPGGWGPNSGGPFQGGNWGNGPFGQSGAWTTGAWTKWWNGNQCPASDWPGWTSGSWSTSAPWTSWSACTASVTSSSIYTTTSFGSNVPYTTTSFGYMVAQATAAGQSAALTTGSSGATSITVAGGAAAAALMGFIAMLKQEASVNMCNNGSSASSNHSEARQRAGRPYRSRHRWWTAQETGEEIHEVDFGYEHFLQLDDRGNLVGICSRSEISLLHPTYAGFTVPLDSYSPPVPYSDIASVDRTEYEELNQAVRERVYEEGWSQQGALLPGQEALRRGDMRDTADHIDNQPREPQGPPRICTNVIDLLDLKDVEAYVDEDGAVEVEKLDLHLRTAERCIDRRLYQYIELSTTSCFARYSRYESTALEAVVQLRNNLPHSFDSAAQFSRAILKVRTSLAALRLSIGWYYQQNPEHRDEMCDWPRSWKNLLKILCEILPSLWKGVEGHQSGDDAARRANATLLVMKTIGQHIDQAPSFLTMYTLRELGMIMLDGKPTNALRYQNWSFEPGVTSDKAWEEMRMYLTGHRYHDVEQDLISSLNSRGTRLYKGMTDLCKALLCEAKKMRELDVVKTGVSPQTYGTHKRALETLAKSFDEIRHKIDTQTMIIKNVFADPGNKDWLRKRHALYILKKIDELLALKRRQGDTICDSRLAMAYQDLEKLVYRGEEMTLYEAHRWYADPTSTDGETAWNEFMGALDLDSWRLRKRELEFIRDNIGNNWSLQRRLIEDRPGEEDDRQWFEEQSGEEDNG</sequence>
<dbReference type="OrthoDB" id="3944614at2759"/>
<evidence type="ECO:0000313" key="3">
    <source>
        <dbReference type="Proteomes" id="UP000316270"/>
    </source>
</evidence>
<dbReference type="Proteomes" id="UP000316270">
    <property type="component" value="Chromosome 7"/>
</dbReference>
<accession>A0A517L8M7</accession>
<evidence type="ECO:0000256" key="1">
    <source>
        <dbReference type="SAM" id="MobiDB-lite"/>
    </source>
</evidence>
<dbReference type="AlphaFoldDB" id="A0A517L8M7"/>
<reference evidence="2 3" key="1">
    <citation type="submission" date="2019-07" db="EMBL/GenBank/DDBJ databases">
        <title>Finished genome of Venturia effusa.</title>
        <authorList>
            <person name="Young C.A."/>
            <person name="Cox M.P."/>
            <person name="Ganley A.R.D."/>
            <person name="David W.J."/>
        </authorList>
    </citation>
    <scope>NUCLEOTIDE SEQUENCE [LARGE SCALE GENOMIC DNA]</scope>
    <source>
        <strain evidence="3">albino</strain>
    </source>
</reference>
<evidence type="ECO:0000313" key="2">
    <source>
        <dbReference type="EMBL" id="QDS71970.1"/>
    </source>
</evidence>
<keyword evidence="3" id="KW-1185">Reference proteome</keyword>
<proteinExistence type="predicted"/>
<feature type="compositionally biased region" description="Gly residues" evidence="1">
    <location>
        <begin position="130"/>
        <end position="178"/>
    </location>
</feature>
<feature type="region of interest" description="Disordered" evidence="1">
    <location>
        <begin position="129"/>
        <end position="180"/>
    </location>
</feature>
<name>A0A517L8M7_9PEZI</name>
<organism evidence="2 3">
    <name type="scientific">Venturia effusa</name>
    <dbReference type="NCBI Taxonomy" id="50376"/>
    <lineage>
        <taxon>Eukaryota</taxon>
        <taxon>Fungi</taxon>
        <taxon>Dikarya</taxon>
        <taxon>Ascomycota</taxon>
        <taxon>Pezizomycotina</taxon>
        <taxon>Dothideomycetes</taxon>
        <taxon>Pleosporomycetidae</taxon>
        <taxon>Venturiales</taxon>
        <taxon>Venturiaceae</taxon>
        <taxon>Venturia</taxon>
    </lineage>
</organism>
<dbReference type="EMBL" id="CP042191">
    <property type="protein sequence ID" value="QDS71970.1"/>
    <property type="molecule type" value="Genomic_DNA"/>
</dbReference>
<protein>
    <submittedName>
        <fullName evidence="2">Uncharacterized protein</fullName>
    </submittedName>
</protein>
<dbReference type="STRING" id="50376.A0A517L8M7"/>
<gene>
    <name evidence="2" type="ORF">FKW77_001263</name>
</gene>